<keyword evidence="2" id="KW-1185">Reference proteome</keyword>
<reference evidence="1 2" key="1">
    <citation type="submission" date="2014-09" db="EMBL/GenBank/DDBJ databases">
        <authorList>
            <person name="Ellenberger Sabrina"/>
        </authorList>
    </citation>
    <scope>NUCLEOTIDE SEQUENCE [LARGE SCALE GENOMIC DNA]</scope>
    <source>
        <strain evidence="1 2">CBS 412.66</strain>
    </source>
</reference>
<name>A0A0B7NJ54_9FUNG</name>
<organism evidence="1 2">
    <name type="scientific">Parasitella parasitica</name>
    <dbReference type="NCBI Taxonomy" id="35722"/>
    <lineage>
        <taxon>Eukaryota</taxon>
        <taxon>Fungi</taxon>
        <taxon>Fungi incertae sedis</taxon>
        <taxon>Mucoromycota</taxon>
        <taxon>Mucoromycotina</taxon>
        <taxon>Mucoromycetes</taxon>
        <taxon>Mucorales</taxon>
        <taxon>Mucorineae</taxon>
        <taxon>Mucoraceae</taxon>
        <taxon>Parasitella</taxon>
    </lineage>
</organism>
<gene>
    <name evidence="1" type="primary">PARPA_09769.1 scaffold 38623</name>
</gene>
<protein>
    <submittedName>
        <fullName evidence="1">Uncharacterized protein</fullName>
    </submittedName>
</protein>
<dbReference type="AlphaFoldDB" id="A0A0B7NJ54"/>
<dbReference type="EMBL" id="LN732480">
    <property type="protein sequence ID" value="CEP15539.1"/>
    <property type="molecule type" value="Genomic_DNA"/>
</dbReference>
<dbReference type="Proteomes" id="UP000054107">
    <property type="component" value="Unassembled WGS sequence"/>
</dbReference>
<dbReference type="OrthoDB" id="2287621at2759"/>
<evidence type="ECO:0000313" key="1">
    <source>
        <dbReference type="EMBL" id="CEP15539.1"/>
    </source>
</evidence>
<sequence length="121" mass="14151">MDLDEEVEAPPKGITTAHYIKFINELFDVMDRDETIKEYYWVMDNATIQESLPMQRKIESGTRDCIQQIATRWIPMHNNRELKQYLTAQMLQQRTVGITLTRTIITGEPHIKMDSNAHGEL</sequence>
<evidence type="ECO:0000313" key="2">
    <source>
        <dbReference type="Proteomes" id="UP000054107"/>
    </source>
</evidence>
<accession>A0A0B7NJ54</accession>
<proteinExistence type="predicted"/>